<accession>A0A0X8HS91</accession>
<keyword evidence="6" id="KW-1185">Reference proteome</keyword>
<protein>
    <submittedName>
        <fullName evidence="5">HDL214Wp</fullName>
    </submittedName>
</protein>
<evidence type="ECO:0000256" key="2">
    <source>
        <dbReference type="ARBA" id="ARBA00009610"/>
    </source>
</evidence>
<dbReference type="PANTHER" id="PTHR15231">
    <property type="entry name" value="PHOSPHATIDYLINOSITOL N-ACETYLGLUCOSAMINYLTRANSFERASE SUBUNIT H"/>
    <property type="match status" value="1"/>
</dbReference>
<feature type="transmembrane region" description="Helical" evidence="3">
    <location>
        <begin position="29"/>
        <end position="52"/>
    </location>
</feature>
<gene>
    <name evidence="5" type="ORF">AW171_hschr42425</name>
</gene>
<dbReference type="GeneID" id="28723778"/>
<keyword evidence="3" id="KW-0472">Membrane</keyword>
<comment type="pathway">
    <text evidence="1">Glycolipid biosynthesis; glycosylphosphatidylinositol-anchor biosynthesis.</text>
</comment>
<dbReference type="InterPro" id="IPR019328">
    <property type="entry name" value="PIGH-H_dom"/>
</dbReference>
<proteinExistence type="inferred from homology"/>
<comment type="similarity">
    <text evidence="2">Belongs to the PIGH family.</text>
</comment>
<evidence type="ECO:0000313" key="6">
    <source>
        <dbReference type="Proteomes" id="UP000243052"/>
    </source>
</evidence>
<dbReference type="PANTHER" id="PTHR15231:SF1">
    <property type="entry name" value="PHOSPHATIDYLINOSITOL N-ACETYLGLUCOSAMINYLTRANSFERASE SUBUNIT H"/>
    <property type="match status" value="1"/>
</dbReference>
<keyword evidence="3" id="KW-0812">Transmembrane</keyword>
<dbReference type="UniPathway" id="UPA00196"/>
<dbReference type="Pfam" id="PF10181">
    <property type="entry name" value="PIG-H"/>
    <property type="match status" value="1"/>
</dbReference>
<keyword evidence="3" id="KW-1133">Transmembrane helix</keyword>
<dbReference type="EMBL" id="CP014244">
    <property type="protein sequence ID" value="AMD20530.1"/>
    <property type="molecule type" value="Genomic_DNA"/>
</dbReference>
<reference evidence="5 6" key="1">
    <citation type="submission" date="2016-01" db="EMBL/GenBank/DDBJ databases">
        <title>Genome sequence of the yeast Holleya sinecauda.</title>
        <authorList>
            <person name="Dietrich F.S."/>
        </authorList>
    </citation>
    <scope>NUCLEOTIDE SEQUENCE [LARGE SCALE GENOMIC DNA]</scope>
    <source>
        <strain evidence="5 6">ATCC 58844</strain>
    </source>
</reference>
<dbReference type="STRING" id="45286.A0A0X8HS91"/>
<name>A0A0X8HS91_9SACH</name>
<evidence type="ECO:0000259" key="4">
    <source>
        <dbReference type="Pfam" id="PF10181"/>
    </source>
</evidence>
<dbReference type="OrthoDB" id="6256716at2759"/>
<evidence type="ECO:0000256" key="3">
    <source>
        <dbReference type="SAM" id="Phobius"/>
    </source>
</evidence>
<dbReference type="RefSeq" id="XP_017987526.1">
    <property type="nucleotide sequence ID" value="XM_018131896.1"/>
</dbReference>
<dbReference type="InterPro" id="IPR044215">
    <property type="entry name" value="PIG-H"/>
</dbReference>
<evidence type="ECO:0000256" key="1">
    <source>
        <dbReference type="ARBA" id="ARBA00004687"/>
    </source>
</evidence>
<evidence type="ECO:0000313" key="5">
    <source>
        <dbReference type="EMBL" id="AMD20530.1"/>
    </source>
</evidence>
<dbReference type="GO" id="GO:0000506">
    <property type="term" value="C:glycosylphosphatidylinositol-N-acetylglucosaminyltransferase (GPI-GnT) complex"/>
    <property type="evidence" value="ECO:0007669"/>
    <property type="project" value="InterPro"/>
</dbReference>
<feature type="domain" description="Phosphatidylinositol N-acetylglucosaminyltransferase subunit H conserved" evidence="4">
    <location>
        <begin position="78"/>
        <end position="151"/>
    </location>
</feature>
<sequence>MAMKLNVQKDPTGLSISFHARSSRFYYQWLFNFIIWASLQIVGYILICNYFLGMDALFAKIIYSIVTLLLIRAPTIDSFYVFKDYGVQLKTSKGCILLPEFLNCKIFDTTIFIPNDEIVDVVINEGFQGLSVIFYLCVIVKKSKVLKLVFPVCEYT</sequence>
<organism evidence="5 6">
    <name type="scientific">Eremothecium sinecaudum</name>
    <dbReference type="NCBI Taxonomy" id="45286"/>
    <lineage>
        <taxon>Eukaryota</taxon>
        <taxon>Fungi</taxon>
        <taxon>Dikarya</taxon>
        <taxon>Ascomycota</taxon>
        <taxon>Saccharomycotina</taxon>
        <taxon>Saccharomycetes</taxon>
        <taxon>Saccharomycetales</taxon>
        <taxon>Saccharomycetaceae</taxon>
        <taxon>Eremothecium</taxon>
    </lineage>
</organism>
<dbReference type="Proteomes" id="UP000243052">
    <property type="component" value="Chromosome iv"/>
</dbReference>
<dbReference type="AlphaFoldDB" id="A0A0X8HS91"/>
<feature type="transmembrane region" description="Helical" evidence="3">
    <location>
        <begin position="58"/>
        <end position="82"/>
    </location>
</feature>
<dbReference type="GO" id="GO:0006506">
    <property type="term" value="P:GPI anchor biosynthetic process"/>
    <property type="evidence" value="ECO:0007669"/>
    <property type="project" value="UniProtKB-UniPathway"/>
</dbReference>